<dbReference type="Proteomes" id="UP000603457">
    <property type="component" value="Unassembled WGS sequence"/>
</dbReference>
<proteinExistence type="predicted"/>
<dbReference type="RefSeq" id="WP_190966815.1">
    <property type="nucleotide sequence ID" value="NZ_JACJTB010000004.1"/>
</dbReference>
<keyword evidence="2" id="KW-1185">Reference proteome</keyword>
<accession>A0ABR8FST2</accession>
<evidence type="ECO:0000313" key="1">
    <source>
        <dbReference type="EMBL" id="MBD2593891.1"/>
    </source>
</evidence>
<organism evidence="1 2">
    <name type="scientific">Nostoc spongiaeforme FACHB-130</name>
    <dbReference type="NCBI Taxonomy" id="1357510"/>
    <lineage>
        <taxon>Bacteria</taxon>
        <taxon>Bacillati</taxon>
        <taxon>Cyanobacteriota</taxon>
        <taxon>Cyanophyceae</taxon>
        <taxon>Nostocales</taxon>
        <taxon>Nostocaceae</taxon>
        <taxon>Nostoc</taxon>
    </lineage>
</organism>
<protein>
    <submittedName>
        <fullName evidence="1">Uncharacterized protein</fullName>
    </submittedName>
</protein>
<dbReference type="EMBL" id="JACJTB010000004">
    <property type="protein sequence ID" value="MBD2593891.1"/>
    <property type="molecule type" value="Genomic_DNA"/>
</dbReference>
<gene>
    <name evidence="1" type="ORF">H6G74_06045</name>
</gene>
<comment type="caution">
    <text evidence="1">The sequence shown here is derived from an EMBL/GenBank/DDBJ whole genome shotgun (WGS) entry which is preliminary data.</text>
</comment>
<name>A0ABR8FST2_9NOSO</name>
<evidence type="ECO:0000313" key="2">
    <source>
        <dbReference type="Proteomes" id="UP000603457"/>
    </source>
</evidence>
<sequence>MTKIIISVLHSYPIESFIHNLNIEEVETILGSGYPYGFEIMNTSDRTYINAADRSIRYDGGGIGSINYHDNNINARTSSRSIYIY</sequence>
<reference evidence="1 2" key="1">
    <citation type="journal article" date="2020" name="ISME J.">
        <title>Comparative genomics reveals insights into cyanobacterial evolution and habitat adaptation.</title>
        <authorList>
            <person name="Chen M.Y."/>
            <person name="Teng W.K."/>
            <person name="Zhao L."/>
            <person name="Hu C.X."/>
            <person name="Zhou Y.K."/>
            <person name="Han B.P."/>
            <person name="Song L.R."/>
            <person name="Shu W.S."/>
        </authorList>
    </citation>
    <scope>NUCLEOTIDE SEQUENCE [LARGE SCALE GENOMIC DNA]</scope>
    <source>
        <strain evidence="1 2">FACHB-130</strain>
    </source>
</reference>